<dbReference type="InterPro" id="IPR010634">
    <property type="entry name" value="DUF1223"/>
</dbReference>
<proteinExistence type="predicted"/>
<dbReference type="EMBL" id="REFV01000006">
    <property type="protein sequence ID" value="RMB59467.1"/>
    <property type="molecule type" value="Genomic_DNA"/>
</dbReference>
<feature type="signal peptide" evidence="1">
    <location>
        <begin position="1"/>
        <end position="20"/>
    </location>
</feature>
<organism evidence="2 3">
    <name type="scientific">Dokdonia sinensis</name>
    <dbReference type="NCBI Taxonomy" id="2479847"/>
    <lineage>
        <taxon>Bacteria</taxon>
        <taxon>Pseudomonadati</taxon>
        <taxon>Bacteroidota</taxon>
        <taxon>Flavobacteriia</taxon>
        <taxon>Flavobacteriales</taxon>
        <taxon>Flavobacteriaceae</taxon>
        <taxon>Dokdonia</taxon>
    </lineage>
</organism>
<dbReference type="OrthoDB" id="9808254at2"/>
<evidence type="ECO:0000313" key="3">
    <source>
        <dbReference type="Proteomes" id="UP000281985"/>
    </source>
</evidence>
<dbReference type="InterPro" id="IPR036249">
    <property type="entry name" value="Thioredoxin-like_sf"/>
</dbReference>
<dbReference type="PANTHER" id="PTHR36057">
    <property type="match status" value="1"/>
</dbReference>
<dbReference type="RefSeq" id="WP_121917105.1">
    <property type="nucleotide sequence ID" value="NZ_REFV01000006.1"/>
</dbReference>
<dbReference type="Gene3D" id="3.40.30.10">
    <property type="entry name" value="Glutaredoxin"/>
    <property type="match status" value="1"/>
</dbReference>
<accession>A0A3M0G5U8</accession>
<evidence type="ECO:0000313" key="2">
    <source>
        <dbReference type="EMBL" id="RMB59467.1"/>
    </source>
</evidence>
<dbReference type="Proteomes" id="UP000281985">
    <property type="component" value="Unassembled WGS sequence"/>
</dbReference>
<feature type="chain" id="PRO_5018031377" evidence="1">
    <location>
        <begin position="21"/>
        <end position="239"/>
    </location>
</feature>
<dbReference type="PANTHER" id="PTHR36057:SF1">
    <property type="entry name" value="LIPOPROTEIN LIPID ATTACHMENT SITE-LIKE PROTEIN, PUTATIVE (DUF1223)-RELATED"/>
    <property type="match status" value="1"/>
</dbReference>
<dbReference type="AlphaFoldDB" id="A0A3M0G5U8"/>
<keyword evidence="1" id="KW-0732">Signal</keyword>
<protein>
    <submittedName>
        <fullName evidence="2">DUF1223 domain-containing protein</fullName>
    </submittedName>
</protein>
<comment type="caution">
    <text evidence="2">The sequence shown here is derived from an EMBL/GenBank/DDBJ whole genome shotgun (WGS) entry which is preliminary data.</text>
</comment>
<gene>
    <name evidence="2" type="ORF">EAX61_07730</name>
</gene>
<dbReference type="Pfam" id="PF06764">
    <property type="entry name" value="DUF1223"/>
    <property type="match status" value="1"/>
</dbReference>
<name>A0A3M0G5U8_9FLAO</name>
<sequence>MSLKQFLFSLLILTSFINFAQQPVVIELFTSQGCSSCPPADALLDEVSQEYGDDVIVLSYHVDYWDYIGWKDPFGSKLNTEKQYAFAKAYNLTSVYTPQAIINQQVHFTGSNEHHMKDAIIKHSDRKEKVNVVIDGATRKENKVNLLVEFGSLPYNAQITYAIAVREKATEVKRGENRNKTLINTHIVANFAQRKSAEAKKNLQLELPSWVSINDELDAIVYINVPREGIVGASRSRVQ</sequence>
<keyword evidence="3" id="KW-1185">Reference proteome</keyword>
<dbReference type="SUPFAM" id="SSF52833">
    <property type="entry name" value="Thioredoxin-like"/>
    <property type="match status" value="1"/>
</dbReference>
<reference evidence="2 3" key="1">
    <citation type="submission" date="2018-10" db="EMBL/GenBank/DDBJ databases">
        <title>Dokdonia luteus sp. nov., isolated from sea water.</title>
        <authorList>
            <person name="Zhou L.Y."/>
            <person name="Du Z.J."/>
        </authorList>
    </citation>
    <scope>NUCLEOTIDE SEQUENCE [LARGE SCALE GENOMIC DNA]</scope>
    <source>
        <strain evidence="2 3">SH27</strain>
    </source>
</reference>
<evidence type="ECO:0000256" key="1">
    <source>
        <dbReference type="SAM" id="SignalP"/>
    </source>
</evidence>